<evidence type="ECO:0000259" key="2">
    <source>
        <dbReference type="SMART" id="SM00822"/>
    </source>
</evidence>
<comment type="similarity">
    <text evidence="1">Belongs to the short-chain dehydrogenases/reductases (SDR) family.</text>
</comment>
<dbReference type="EMBL" id="CP010429">
    <property type="protein sequence ID" value="AKD56278.1"/>
    <property type="molecule type" value="Genomic_DNA"/>
</dbReference>
<dbReference type="PATRIC" id="fig|1379870.5.peg.3602"/>
<dbReference type="SMART" id="SM00822">
    <property type="entry name" value="PKS_KR"/>
    <property type="match status" value="1"/>
</dbReference>
<dbReference type="SUPFAM" id="SSF51735">
    <property type="entry name" value="NAD(P)-binding Rossmann-fold domains"/>
    <property type="match status" value="1"/>
</dbReference>
<dbReference type="PROSITE" id="PS00061">
    <property type="entry name" value="ADH_SHORT"/>
    <property type="match status" value="1"/>
</dbReference>
<dbReference type="Gene3D" id="3.40.50.720">
    <property type="entry name" value="NAD(P)-binding Rossmann-like Domain"/>
    <property type="match status" value="1"/>
</dbReference>
<sequence>MESQQISSAEKAIFDLTGKVALITGASKGIGEDIARVFARFGANVIISSRKQDACDALAREIKAQGGEATGIAAHVGDMAQLQQLVDTSIDTYGGIDILVNNAASNPVFGPSLDCDGAAFDKIMQANVKAPFELSKLCYPSMKTRGGGSIIMISSIAGHTPDPGLGMYSVSKAALNMLTKVLAKEWGPDGIRVNAICPGLIKTKFSQALWQNEKILDHFTSRLPIARMGTTDEISPLALFLASSASSYSTGSLFYADGGTVI</sequence>
<dbReference type="PANTHER" id="PTHR43943">
    <property type="entry name" value="DEHYDROGENASE/REDUCTASE (SDR FAMILY) MEMBER 4"/>
    <property type="match status" value="1"/>
</dbReference>
<keyword evidence="4" id="KW-1185">Reference proteome</keyword>
<dbReference type="KEGG" id="srd:SD10_16590"/>
<dbReference type="InterPro" id="IPR020904">
    <property type="entry name" value="Sc_DH/Rdtase_CS"/>
</dbReference>
<dbReference type="RefSeq" id="WP_046575214.1">
    <property type="nucleotide sequence ID" value="NZ_CP010429.1"/>
</dbReference>
<dbReference type="InterPro" id="IPR002347">
    <property type="entry name" value="SDR_fam"/>
</dbReference>
<dbReference type="STRING" id="1379870.SD10_16590"/>
<dbReference type="InterPro" id="IPR036291">
    <property type="entry name" value="NAD(P)-bd_dom_sf"/>
</dbReference>
<name>A0A0E3ZW98_9BACT</name>
<evidence type="ECO:0000313" key="3">
    <source>
        <dbReference type="EMBL" id="AKD56278.1"/>
    </source>
</evidence>
<dbReference type="PRINTS" id="PR00080">
    <property type="entry name" value="SDRFAMILY"/>
</dbReference>
<reference evidence="3 4" key="1">
    <citation type="journal article" date="2014" name="Curr. Microbiol.">
        <title>Spirosoma radiotolerans sp. nov., a gamma-radiation-resistant bacterium isolated from gamma ray-irradiated soil.</title>
        <authorList>
            <person name="Lee J.J."/>
            <person name="Srinivasan S."/>
            <person name="Lim S."/>
            <person name="Joe M."/>
            <person name="Im S."/>
            <person name="Bae S.I."/>
            <person name="Park K.R."/>
            <person name="Han J.H."/>
            <person name="Park S.H."/>
            <person name="Joo B.M."/>
            <person name="Park S.J."/>
            <person name="Kim M.K."/>
        </authorList>
    </citation>
    <scope>NUCLEOTIDE SEQUENCE [LARGE SCALE GENOMIC DNA]</scope>
    <source>
        <strain evidence="3 4">DG5A</strain>
    </source>
</reference>
<dbReference type="HOGENOM" id="CLU_010194_1_1_10"/>
<dbReference type="FunFam" id="3.40.50.720:FF:000084">
    <property type="entry name" value="Short-chain dehydrogenase reductase"/>
    <property type="match status" value="1"/>
</dbReference>
<dbReference type="Pfam" id="PF13561">
    <property type="entry name" value="adh_short_C2"/>
    <property type="match status" value="1"/>
</dbReference>
<dbReference type="PANTHER" id="PTHR43943:SF2">
    <property type="entry name" value="DEHYDROGENASE_REDUCTASE 4"/>
    <property type="match status" value="1"/>
</dbReference>
<dbReference type="PRINTS" id="PR00081">
    <property type="entry name" value="GDHRDH"/>
</dbReference>
<feature type="domain" description="Ketoreductase" evidence="2">
    <location>
        <begin position="19"/>
        <end position="199"/>
    </location>
</feature>
<gene>
    <name evidence="3" type="ORF">SD10_16590</name>
</gene>
<organism evidence="3 4">
    <name type="scientific">Spirosoma radiotolerans</name>
    <dbReference type="NCBI Taxonomy" id="1379870"/>
    <lineage>
        <taxon>Bacteria</taxon>
        <taxon>Pseudomonadati</taxon>
        <taxon>Bacteroidota</taxon>
        <taxon>Cytophagia</taxon>
        <taxon>Cytophagales</taxon>
        <taxon>Cytophagaceae</taxon>
        <taxon>Spirosoma</taxon>
    </lineage>
</organism>
<dbReference type="InterPro" id="IPR057326">
    <property type="entry name" value="KR_dom"/>
</dbReference>
<evidence type="ECO:0000256" key="1">
    <source>
        <dbReference type="ARBA" id="ARBA00006484"/>
    </source>
</evidence>
<evidence type="ECO:0000313" key="4">
    <source>
        <dbReference type="Proteomes" id="UP000033054"/>
    </source>
</evidence>
<dbReference type="AlphaFoldDB" id="A0A0E3ZW98"/>
<dbReference type="NCBIfam" id="NF005559">
    <property type="entry name" value="PRK07231.1"/>
    <property type="match status" value="1"/>
</dbReference>
<accession>A0A0E3ZW98</accession>
<dbReference type="OrthoDB" id="9804104at2"/>
<proteinExistence type="inferred from homology"/>
<dbReference type="Proteomes" id="UP000033054">
    <property type="component" value="Chromosome"/>
</dbReference>
<protein>
    <submittedName>
        <fullName evidence="3">Short-chain dehydrogenase</fullName>
    </submittedName>
</protein>